<dbReference type="InterPro" id="IPR000182">
    <property type="entry name" value="GNAT_dom"/>
</dbReference>
<dbReference type="InterPro" id="IPR039143">
    <property type="entry name" value="GNPNAT1-like"/>
</dbReference>
<dbReference type="InterPro" id="IPR016181">
    <property type="entry name" value="Acyl_CoA_acyltransferase"/>
</dbReference>
<dbReference type="Proteomes" id="UP000272412">
    <property type="component" value="Unassembled WGS sequence"/>
</dbReference>
<feature type="domain" description="N-acetyltransferase" evidence="1">
    <location>
        <begin position="6"/>
        <end position="146"/>
    </location>
</feature>
<organism evidence="2 3">
    <name type="scientific">Neisseria weixii</name>
    <dbReference type="NCBI Taxonomy" id="1853276"/>
    <lineage>
        <taxon>Bacteria</taxon>
        <taxon>Pseudomonadati</taxon>
        <taxon>Pseudomonadota</taxon>
        <taxon>Betaproteobacteria</taxon>
        <taxon>Neisseriales</taxon>
        <taxon>Neisseriaceae</taxon>
        <taxon>Neisseria</taxon>
    </lineage>
</organism>
<accession>A0A3N4N354</accession>
<comment type="caution">
    <text evidence="2">The sequence shown here is derived from an EMBL/GenBank/DDBJ whole genome shotgun (WGS) entry which is preliminary data.</text>
</comment>
<evidence type="ECO:0000313" key="3">
    <source>
        <dbReference type="Proteomes" id="UP000272412"/>
    </source>
</evidence>
<sequence>MNWYIKAFAELSHLELWQIYQSRVDVFVVEQNCPYPEVDDKDLAALHVFAEKDGQLAAYCRIISEDTLIKIGRVLVVSSFRQMGLGRVLMQQALQVVQQRFPRQEIYIEAQLYLQRFYESLGFHKISDEYWEDGIPHIDMMWCKDEAV</sequence>
<reference evidence="2 3" key="1">
    <citation type="submission" date="2018-11" db="EMBL/GenBank/DDBJ databases">
        <title>Neisseria weixii sp. nov. isolated from the rectal contents of plateau pika (Ochotona cruzoniae).</title>
        <authorList>
            <person name="Zhang G."/>
        </authorList>
    </citation>
    <scope>NUCLEOTIDE SEQUENCE [LARGE SCALE GENOMIC DNA]</scope>
    <source>
        <strain evidence="2 3">10009</strain>
    </source>
</reference>
<dbReference type="GO" id="GO:0004343">
    <property type="term" value="F:glucosamine 6-phosphate N-acetyltransferase activity"/>
    <property type="evidence" value="ECO:0007669"/>
    <property type="project" value="TreeGrafter"/>
</dbReference>
<dbReference type="PANTHER" id="PTHR13355">
    <property type="entry name" value="GLUCOSAMINE 6-PHOSPHATE N-ACETYLTRANSFERASE"/>
    <property type="match status" value="1"/>
</dbReference>
<dbReference type="Pfam" id="PF13673">
    <property type="entry name" value="Acetyltransf_10"/>
    <property type="match status" value="1"/>
</dbReference>
<protein>
    <submittedName>
        <fullName evidence="2">GNAT family N-acetyltransferase</fullName>
    </submittedName>
</protein>
<proteinExistence type="predicted"/>
<dbReference type="CDD" id="cd04301">
    <property type="entry name" value="NAT_SF"/>
    <property type="match status" value="1"/>
</dbReference>
<dbReference type="OrthoDB" id="9796171at2"/>
<evidence type="ECO:0000259" key="1">
    <source>
        <dbReference type="PROSITE" id="PS51186"/>
    </source>
</evidence>
<dbReference type="RefSeq" id="WP_096295413.1">
    <property type="nucleotide sequence ID" value="NZ_CP023429.1"/>
</dbReference>
<gene>
    <name evidence="2" type="ORF">EGK74_02705</name>
</gene>
<evidence type="ECO:0000313" key="2">
    <source>
        <dbReference type="EMBL" id="RPD89718.1"/>
    </source>
</evidence>
<keyword evidence="2" id="KW-0808">Transferase</keyword>
<dbReference type="PROSITE" id="PS51186">
    <property type="entry name" value="GNAT"/>
    <property type="match status" value="1"/>
</dbReference>
<dbReference type="AlphaFoldDB" id="A0A3N4N354"/>
<dbReference type="KEGG" id="nwx:CGZ65_07615"/>
<keyword evidence="3" id="KW-1185">Reference proteome</keyword>
<dbReference type="PANTHER" id="PTHR13355:SF11">
    <property type="entry name" value="GLUCOSAMINE 6-PHOSPHATE N-ACETYLTRANSFERASE"/>
    <property type="match status" value="1"/>
</dbReference>
<dbReference type="EMBL" id="RPFL01000005">
    <property type="protein sequence ID" value="RPD89718.1"/>
    <property type="molecule type" value="Genomic_DNA"/>
</dbReference>
<dbReference type="SUPFAM" id="SSF55729">
    <property type="entry name" value="Acyl-CoA N-acyltransferases (Nat)"/>
    <property type="match status" value="1"/>
</dbReference>
<dbReference type="Gene3D" id="3.40.630.30">
    <property type="match status" value="1"/>
</dbReference>
<name>A0A3N4N354_9NEIS</name>